<dbReference type="SMART" id="SM00034">
    <property type="entry name" value="CLECT"/>
    <property type="match status" value="1"/>
</dbReference>
<dbReference type="InterPro" id="IPR016186">
    <property type="entry name" value="C-type_lectin-like/link_sf"/>
</dbReference>
<reference evidence="5" key="1">
    <citation type="submission" date="2011-07" db="EMBL/GenBank/DDBJ databases">
        <authorList>
            <consortium name="Caenorhabditis brenneri Sequencing and Analysis Consortium"/>
            <person name="Wilson R.K."/>
        </authorList>
    </citation>
    <scope>NUCLEOTIDE SEQUENCE [LARGE SCALE GENOMIC DNA]</scope>
    <source>
        <strain evidence="5">PB2801</strain>
    </source>
</reference>
<dbReference type="Gene3D" id="3.10.100.10">
    <property type="entry name" value="Mannose-Binding Protein A, subunit A"/>
    <property type="match status" value="1"/>
</dbReference>
<dbReference type="InterPro" id="IPR002900">
    <property type="entry name" value="DUF38/FTH_CAE_spp"/>
</dbReference>
<dbReference type="SUPFAM" id="SSF56436">
    <property type="entry name" value="C-type lectin-like"/>
    <property type="match status" value="1"/>
</dbReference>
<evidence type="ECO:0000259" key="3">
    <source>
        <dbReference type="PROSITE" id="PS50181"/>
    </source>
</evidence>
<dbReference type="PANTHER" id="PTHR47517">
    <property type="entry name" value="C-TYPE LECTIN-RELATED"/>
    <property type="match status" value="1"/>
</dbReference>
<dbReference type="InParanoid" id="G0NSY7"/>
<dbReference type="InterPro" id="IPR001304">
    <property type="entry name" value="C-type_lectin-like"/>
</dbReference>
<dbReference type="AlphaFoldDB" id="G0NSY7"/>
<evidence type="ECO:0000313" key="5">
    <source>
        <dbReference type="Proteomes" id="UP000008068"/>
    </source>
</evidence>
<keyword evidence="5" id="KW-1185">Reference proteome</keyword>
<accession>G0NSY7</accession>
<keyword evidence="2" id="KW-0472">Membrane</keyword>
<dbReference type="EMBL" id="GL379941">
    <property type="protein sequence ID" value="EGT36992.1"/>
    <property type="molecule type" value="Genomic_DNA"/>
</dbReference>
<keyword evidence="2" id="KW-1133">Transmembrane helix</keyword>
<proteinExistence type="predicted"/>
<evidence type="ECO:0000256" key="2">
    <source>
        <dbReference type="SAM" id="Phobius"/>
    </source>
</evidence>
<dbReference type="CDD" id="cd00037">
    <property type="entry name" value="CLECT"/>
    <property type="match status" value="1"/>
</dbReference>
<feature type="transmembrane region" description="Helical" evidence="2">
    <location>
        <begin position="394"/>
        <end position="413"/>
    </location>
</feature>
<dbReference type="eggNOG" id="KOG4297">
    <property type="taxonomic scope" value="Eukaryota"/>
</dbReference>
<dbReference type="PANTHER" id="PTHR47517:SF3">
    <property type="entry name" value="C-TYPE LECTIN DOMAIN-CONTAINING PROTEIN"/>
    <property type="match status" value="1"/>
</dbReference>
<dbReference type="STRING" id="135651.G0NSY7"/>
<feature type="region of interest" description="Disordered" evidence="1">
    <location>
        <begin position="437"/>
        <end position="471"/>
    </location>
</feature>
<feature type="domain" description="F-box" evidence="3">
    <location>
        <begin position="2"/>
        <end position="51"/>
    </location>
</feature>
<sequence length="651" mass="75068">MPSYLSNIPQLALKEILCYLDHKSILPLRKTCHSIRNSIGHLKPDLHFTSIHFQLTPNNIFIELFYKEETLRKCVTICYIKTESGCEIRCGPKKIHLENEDFAEVALGDYELFLTYQSMTLNWFELNLEYFQLDPLADTRVLEPIAQKVLNRTETVLARKDRPLKTENFRMTVIRQEQAVKILKMIDTESLKLVSIHGKTLTPMIRMKCDELEKLEQWKKAEKLELWRFNFVSPIEKIIHFVEVNVFLKMVSMNDVLEVKKIFLQSSKLQKVSIKYDYFKDADQFIPVLGQFQYKPSQYGERKWSWFYRHSNSNHVLCITQTSHITPKPKYIEFVLLKTLDLTRAELEVLYPYKRCEPTLKLTRGSSHILLLPFIFLFKTLDFLFNFSFPSSSIMNKLLLSLLFFSFLAIVFAHPHHHHHKKRGGVKKIVKVITVGSGKPGFPGKRPQKHSSSSSSSSSSEEILADPVTDAPPKCDDGWLSFKRPTGLWCVLVGNKGGGNHQFSHSEAEKICEQHSATLTGLQNDEERMEVANEALHQLGEIKIENGAVWLGAETTPACKQKNCGPHDTFKWTDGHTIGTAGFHFGKNEPDENNYDGIHACLQQIVMTKTFKQQAHEEWLDAFKHGDLDKYKCENPEKPKTRLYACGRKAR</sequence>
<protein>
    <submittedName>
        <fullName evidence="4">CBN-CLEC-232 protein</fullName>
    </submittedName>
</protein>
<keyword evidence="2" id="KW-0812">Transmembrane</keyword>
<feature type="compositionally biased region" description="Low complexity" evidence="1">
    <location>
        <begin position="451"/>
        <end position="460"/>
    </location>
</feature>
<dbReference type="Pfam" id="PF00646">
    <property type="entry name" value="F-box"/>
    <property type="match status" value="1"/>
</dbReference>
<dbReference type="Pfam" id="PF01827">
    <property type="entry name" value="FTH"/>
    <property type="match status" value="1"/>
</dbReference>
<dbReference type="InterPro" id="IPR001810">
    <property type="entry name" value="F-box_dom"/>
</dbReference>
<organism evidence="5">
    <name type="scientific">Caenorhabditis brenneri</name>
    <name type="common">Nematode worm</name>
    <dbReference type="NCBI Taxonomy" id="135651"/>
    <lineage>
        <taxon>Eukaryota</taxon>
        <taxon>Metazoa</taxon>
        <taxon>Ecdysozoa</taxon>
        <taxon>Nematoda</taxon>
        <taxon>Chromadorea</taxon>
        <taxon>Rhabditida</taxon>
        <taxon>Rhabditina</taxon>
        <taxon>Rhabditomorpha</taxon>
        <taxon>Rhabditoidea</taxon>
        <taxon>Rhabditidae</taxon>
        <taxon>Peloderinae</taxon>
        <taxon>Caenorhabditis</taxon>
    </lineage>
</organism>
<dbReference type="HOGENOM" id="CLU_421048_0_0_1"/>
<feature type="transmembrane region" description="Helical" evidence="2">
    <location>
        <begin position="369"/>
        <end position="388"/>
    </location>
</feature>
<evidence type="ECO:0000313" key="4">
    <source>
        <dbReference type="EMBL" id="EGT36992.1"/>
    </source>
</evidence>
<dbReference type="InterPro" id="IPR016187">
    <property type="entry name" value="CTDL_fold"/>
</dbReference>
<gene>
    <name evidence="4" type="primary">Cbn-clec-232</name>
    <name evidence="4" type="ORF">CAEBREN_25438</name>
</gene>
<dbReference type="Proteomes" id="UP000008068">
    <property type="component" value="Unassembled WGS sequence"/>
</dbReference>
<name>G0NSY7_CAEBE</name>
<evidence type="ECO:0000256" key="1">
    <source>
        <dbReference type="SAM" id="MobiDB-lite"/>
    </source>
</evidence>
<dbReference type="PROSITE" id="PS50181">
    <property type="entry name" value="FBOX"/>
    <property type="match status" value="1"/>
</dbReference>